<name>A0ABP8ZF13_9ACTN</name>
<dbReference type="InterPro" id="IPR002762">
    <property type="entry name" value="CbiX-like"/>
</dbReference>
<keyword evidence="1" id="KW-0479">Metal-binding</keyword>
<dbReference type="SUPFAM" id="SSF53800">
    <property type="entry name" value="Chelatase"/>
    <property type="match status" value="2"/>
</dbReference>
<evidence type="ECO:0000256" key="2">
    <source>
        <dbReference type="ARBA" id="ARBA00023239"/>
    </source>
</evidence>
<dbReference type="PANTHER" id="PTHR33542:SF5">
    <property type="entry name" value="FERROCHELATASE CHE1"/>
    <property type="match status" value="1"/>
</dbReference>
<comment type="caution">
    <text evidence="3">The sequence shown here is derived from an EMBL/GenBank/DDBJ whole genome shotgun (WGS) entry which is preliminary data.</text>
</comment>
<dbReference type="Proteomes" id="UP001500822">
    <property type="component" value="Unassembled WGS sequence"/>
</dbReference>
<dbReference type="PANTHER" id="PTHR33542">
    <property type="entry name" value="SIROHYDROCHLORIN FERROCHELATASE, CHLOROPLASTIC"/>
    <property type="match status" value="1"/>
</dbReference>
<dbReference type="InterPro" id="IPR050963">
    <property type="entry name" value="Sirohydro_Cobaltochel/CbiX"/>
</dbReference>
<gene>
    <name evidence="3" type="ORF">GCM10023217_28070</name>
</gene>
<dbReference type="RefSeq" id="WP_345313974.1">
    <property type="nucleotide sequence ID" value="NZ_BAABIE010000013.1"/>
</dbReference>
<dbReference type="EMBL" id="BAABIE010000013">
    <property type="protein sequence ID" value="GAA4754786.1"/>
    <property type="molecule type" value="Genomic_DNA"/>
</dbReference>
<protein>
    <submittedName>
        <fullName evidence="3">Sirohydrochlorin chelatase</fullName>
    </submittedName>
</protein>
<evidence type="ECO:0000313" key="4">
    <source>
        <dbReference type="Proteomes" id="UP001500822"/>
    </source>
</evidence>
<evidence type="ECO:0000256" key="1">
    <source>
        <dbReference type="ARBA" id="ARBA00022723"/>
    </source>
</evidence>
<accession>A0ABP8ZF13</accession>
<keyword evidence="2" id="KW-0456">Lyase</keyword>
<proteinExistence type="predicted"/>
<keyword evidence="4" id="KW-1185">Reference proteome</keyword>
<organism evidence="3 4">
    <name type="scientific">Gordonia alkaliphila</name>
    <dbReference type="NCBI Taxonomy" id="1053547"/>
    <lineage>
        <taxon>Bacteria</taxon>
        <taxon>Bacillati</taxon>
        <taxon>Actinomycetota</taxon>
        <taxon>Actinomycetes</taxon>
        <taxon>Mycobacteriales</taxon>
        <taxon>Gordoniaceae</taxon>
        <taxon>Gordonia</taxon>
    </lineage>
</organism>
<reference evidence="4" key="1">
    <citation type="journal article" date="2019" name="Int. J. Syst. Evol. Microbiol.">
        <title>The Global Catalogue of Microorganisms (GCM) 10K type strain sequencing project: providing services to taxonomists for standard genome sequencing and annotation.</title>
        <authorList>
            <consortium name="The Broad Institute Genomics Platform"/>
            <consortium name="The Broad Institute Genome Sequencing Center for Infectious Disease"/>
            <person name="Wu L."/>
            <person name="Ma J."/>
        </authorList>
    </citation>
    <scope>NUCLEOTIDE SEQUENCE [LARGE SCALE GENOMIC DNA]</scope>
    <source>
        <strain evidence="4">JCM 18077</strain>
    </source>
</reference>
<sequence length="256" mass="26401">MSSAAQVVLAAHGSRDPRFAATAGRVAAATRRALPDAHVDLAYLDLNEPLLDDVLAGLHGAVTVVPLLFGDGFHSNVDLPALLARAVEQSPRLRPAATPVLGRYSPVPALIDRLAEAGLRAGDGVLMYAVGSSDPGSDASIVERGRELSAVLGVPVETVFATRLGTEGAVVRAAVDALTARGAQRIAASPLFLSAGLLTERVERQLDEIAPGSLVAGPLADHPALISAITRLVQSSVEGRGVGRLSDFSGWASSRM</sequence>
<dbReference type="CDD" id="cd03416">
    <property type="entry name" value="CbiX_SirB_N"/>
    <property type="match status" value="1"/>
</dbReference>
<dbReference type="Pfam" id="PF01903">
    <property type="entry name" value="CbiX"/>
    <property type="match status" value="2"/>
</dbReference>
<dbReference type="Gene3D" id="3.40.50.1400">
    <property type="match status" value="2"/>
</dbReference>
<evidence type="ECO:0000313" key="3">
    <source>
        <dbReference type="EMBL" id="GAA4754786.1"/>
    </source>
</evidence>